<name>A0A7J7E1N7_TRIWF</name>
<dbReference type="AlphaFoldDB" id="A0A7J7E1N7"/>
<keyword evidence="2" id="KW-0805">Transcription regulation</keyword>
<dbReference type="InterPro" id="IPR038538">
    <property type="entry name" value="MTERF_sf"/>
</dbReference>
<evidence type="ECO:0000313" key="5">
    <source>
        <dbReference type="Proteomes" id="UP000593562"/>
    </source>
</evidence>
<dbReference type="PANTHER" id="PTHR13068">
    <property type="entry name" value="CGI-12 PROTEIN-RELATED"/>
    <property type="match status" value="1"/>
</dbReference>
<sequence>MFNVLHKTFLHGRHTITASSTHKLLFFLNPSSLISLKFITSAANQHSFGVSYLINSCGLSPESALKASKYVRFESPEKPDSVIAFLNNHGFSKTQISEVVNKFPKLLASDPEKTLLPKFEFCDSKGVSRPLLVKLICFHPSILHRSLENQWIPSFEILNDVLKSNEKTILTIIRYPGVLAHGPKTYLRPNINVLKENGVPESNIATILYHHPRVFFSKPDRFRESVEEVKRMGLKPPIFAFVMALSTLRGMSKMAWKKKINVYKRWDWSEEAILMAFRRFPLFMTVSEDKIMGMMNYFVNVVGVESSFVSRRPELLGYSLNKRIVPRSSVAMVLLSKGLVKASSLSRLFGSSEKVFLEKYVYRYPEEAPQLLKLYTDKLMAARK</sequence>
<comment type="caution">
    <text evidence="4">The sequence shown here is derived from an EMBL/GenBank/DDBJ whole genome shotgun (WGS) entry which is preliminary data.</text>
</comment>
<dbReference type="Pfam" id="PF02536">
    <property type="entry name" value="mTERF"/>
    <property type="match status" value="1"/>
</dbReference>
<keyword evidence="2" id="KW-0806">Transcription termination</keyword>
<dbReference type="SMART" id="SM00733">
    <property type="entry name" value="Mterf"/>
    <property type="match status" value="6"/>
</dbReference>
<evidence type="ECO:0000313" key="4">
    <source>
        <dbReference type="EMBL" id="KAF5752216.1"/>
    </source>
</evidence>
<dbReference type="InParanoid" id="A0A7J7E1N7"/>
<organism evidence="4 5">
    <name type="scientific">Tripterygium wilfordii</name>
    <name type="common">Thunder God vine</name>
    <dbReference type="NCBI Taxonomy" id="458696"/>
    <lineage>
        <taxon>Eukaryota</taxon>
        <taxon>Viridiplantae</taxon>
        <taxon>Streptophyta</taxon>
        <taxon>Embryophyta</taxon>
        <taxon>Tracheophyta</taxon>
        <taxon>Spermatophyta</taxon>
        <taxon>Magnoliopsida</taxon>
        <taxon>eudicotyledons</taxon>
        <taxon>Gunneridae</taxon>
        <taxon>Pentapetalae</taxon>
        <taxon>rosids</taxon>
        <taxon>fabids</taxon>
        <taxon>Celastrales</taxon>
        <taxon>Celastraceae</taxon>
        <taxon>Tripterygium</taxon>
    </lineage>
</organism>
<gene>
    <name evidence="4" type="ORF">HS088_TW01G00124</name>
</gene>
<protein>
    <recommendedName>
        <fullName evidence="6">Mitochondrial transcription termination factor family protein</fullName>
    </recommendedName>
</protein>
<evidence type="ECO:0000256" key="2">
    <source>
        <dbReference type="ARBA" id="ARBA00022472"/>
    </source>
</evidence>
<evidence type="ECO:0008006" key="6">
    <source>
        <dbReference type="Google" id="ProtNLM"/>
    </source>
</evidence>
<dbReference type="InterPro" id="IPR003690">
    <property type="entry name" value="MTERF"/>
</dbReference>
<dbReference type="FunFam" id="1.25.70.10:FF:000001">
    <property type="entry name" value="Mitochondrial transcription termination factor-like"/>
    <property type="match status" value="1"/>
</dbReference>
<proteinExistence type="inferred from homology"/>
<keyword evidence="5" id="KW-1185">Reference proteome</keyword>
<dbReference type="GO" id="GO:0006353">
    <property type="term" value="P:DNA-templated transcription termination"/>
    <property type="evidence" value="ECO:0007669"/>
    <property type="project" value="UniProtKB-KW"/>
</dbReference>
<dbReference type="EMBL" id="JAAARO010000001">
    <property type="protein sequence ID" value="KAF5752216.1"/>
    <property type="molecule type" value="Genomic_DNA"/>
</dbReference>
<keyword evidence="3" id="KW-0809">Transit peptide</keyword>
<dbReference type="Gene3D" id="1.25.70.10">
    <property type="entry name" value="Transcription termination factor 3, mitochondrial"/>
    <property type="match status" value="1"/>
</dbReference>
<dbReference type="PANTHER" id="PTHR13068:SF166">
    <property type="entry name" value="TRANSCRIPTION TERMINATION FACTOR MTERF15, MITOCHONDRIAL-LIKE"/>
    <property type="match status" value="1"/>
</dbReference>
<reference evidence="4 5" key="1">
    <citation type="journal article" date="2020" name="Nat. Commun.">
        <title>Genome of Tripterygium wilfordii and identification of cytochrome P450 involved in triptolide biosynthesis.</title>
        <authorList>
            <person name="Tu L."/>
            <person name="Su P."/>
            <person name="Zhang Z."/>
            <person name="Gao L."/>
            <person name="Wang J."/>
            <person name="Hu T."/>
            <person name="Zhou J."/>
            <person name="Zhang Y."/>
            <person name="Zhao Y."/>
            <person name="Liu Y."/>
            <person name="Song Y."/>
            <person name="Tong Y."/>
            <person name="Lu Y."/>
            <person name="Yang J."/>
            <person name="Xu C."/>
            <person name="Jia M."/>
            <person name="Peters R.J."/>
            <person name="Huang L."/>
            <person name="Gao W."/>
        </authorList>
    </citation>
    <scope>NUCLEOTIDE SEQUENCE [LARGE SCALE GENOMIC DNA]</scope>
    <source>
        <strain evidence="5">cv. XIE 37</strain>
        <tissue evidence="4">Leaf</tissue>
    </source>
</reference>
<evidence type="ECO:0000256" key="3">
    <source>
        <dbReference type="ARBA" id="ARBA00022946"/>
    </source>
</evidence>
<dbReference type="Proteomes" id="UP000593562">
    <property type="component" value="Unassembled WGS sequence"/>
</dbReference>
<dbReference type="FunCoup" id="A0A7J7E1N7">
    <property type="interactions" value="176"/>
</dbReference>
<dbReference type="GO" id="GO:0003676">
    <property type="term" value="F:nucleic acid binding"/>
    <property type="evidence" value="ECO:0007669"/>
    <property type="project" value="InterPro"/>
</dbReference>
<accession>A0A7J7E1N7</accession>
<evidence type="ECO:0000256" key="1">
    <source>
        <dbReference type="ARBA" id="ARBA00007692"/>
    </source>
</evidence>
<comment type="similarity">
    <text evidence="1">Belongs to the mTERF family.</text>
</comment>
<keyword evidence="2" id="KW-0804">Transcription</keyword>